<proteinExistence type="predicted"/>
<keyword evidence="3" id="KW-1185">Reference proteome</keyword>
<comment type="caution">
    <text evidence="2">The sequence shown here is derived from an EMBL/GenBank/DDBJ whole genome shotgun (WGS) entry which is preliminary data.</text>
</comment>
<evidence type="ECO:0000313" key="3">
    <source>
        <dbReference type="Proteomes" id="UP000449710"/>
    </source>
</evidence>
<dbReference type="Proteomes" id="UP000449710">
    <property type="component" value="Unassembled WGS sequence"/>
</dbReference>
<dbReference type="RefSeq" id="WP_160720563.1">
    <property type="nucleotide sequence ID" value="NZ_SUMG01000006.1"/>
</dbReference>
<sequence length="242" mass="26702">MFKQFLSFQRMLFNSVSTPVENAKLTVATYLLLAVSSFFLVSKGFGITLIVIPAVSFVLLYNALNSDKKIYQLPPVSSKFALINIYLFQPIAMVATYLVFTLGTMIIVGHFVLVLRIIRGNLGQEAPEGTAITETATSFEGIVFVALLYLLIWFAGTTIALIKENRIRRAVLLSSIAVFGAGIEVLDRTLPRLPRGVEFDTTSFLHRFSEASHAPEILIGLGLLTLLVIPISIKVGRKLYNT</sequence>
<feature type="transmembrane region" description="Helical" evidence="1">
    <location>
        <begin position="169"/>
        <end position="186"/>
    </location>
</feature>
<keyword evidence="1" id="KW-1133">Transmembrane helix</keyword>
<feature type="transmembrane region" description="Helical" evidence="1">
    <location>
        <begin position="85"/>
        <end position="118"/>
    </location>
</feature>
<keyword evidence="1" id="KW-0472">Membrane</keyword>
<accession>A0AA43XL19</accession>
<evidence type="ECO:0000256" key="1">
    <source>
        <dbReference type="SAM" id="Phobius"/>
    </source>
</evidence>
<feature type="transmembrane region" description="Helical" evidence="1">
    <location>
        <begin position="138"/>
        <end position="162"/>
    </location>
</feature>
<feature type="transmembrane region" description="Helical" evidence="1">
    <location>
        <begin position="45"/>
        <end position="64"/>
    </location>
</feature>
<protein>
    <submittedName>
        <fullName evidence="2">Uncharacterized protein</fullName>
    </submittedName>
</protein>
<keyword evidence="1" id="KW-0812">Transmembrane</keyword>
<gene>
    <name evidence="2" type="ORF">ISALK_06945</name>
</gene>
<name>A0AA43XL19_9CLOT</name>
<organism evidence="2 3">
    <name type="scientific">Isachenkonia alkalipeptolytica</name>
    <dbReference type="NCBI Taxonomy" id="2565777"/>
    <lineage>
        <taxon>Bacteria</taxon>
        <taxon>Bacillati</taxon>
        <taxon>Bacillota</taxon>
        <taxon>Clostridia</taxon>
        <taxon>Eubacteriales</taxon>
        <taxon>Clostridiaceae</taxon>
        <taxon>Isachenkonia</taxon>
    </lineage>
</organism>
<dbReference type="EMBL" id="SUMG01000006">
    <property type="protein sequence ID" value="NBG88234.1"/>
    <property type="molecule type" value="Genomic_DNA"/>
</dbReference>
<reference evidence="2 3" key="1">
    <citation type="submission" date="2019-04" db="EMBL/GenBank/DDBJ databases">
        <title>Isachenkonia alkalipeptolytica gen. nov. sp. nov. a new anaerobic, alkiliphilic organothrophic bacterium capable to reduce synthesized ferrihydrite isolated from a soda lake.</title>
        <authorList>
            <person name="Toshchakov S.V."/>
            <person name="Zavarzina D.G."/>
            <person name="Zhilina T.N."/>
            <person name="Kostrikina N.A."/>
            <person name="Kublanov I.V."/>
        </authorList>
    </citation>
    <scope>NUCLEOTIDE SEQUENCE [LARGE SCALE GENOMIC DNA]</scope>
    <source>
        <strain evidence="2 3">Z-1701</strain>
    </source>
</reference>
<evidence type="ECO:0000313" key="2">
    <source>
        <dbReference type="EMBL" id="NBG88234.1"/>
    </source>
</evidence>
<feature type="transmembrane region" description="Helical" evidence="1">
    <location>
        <begin position="217"/>
        <end position="236"/>
    </location>
</feature>
<dbReference type="AlphaFoldDB" id="A0AA43XL19"/>
<feature type="transmembrane region" description="Helical" evidence="1">
    <location>
        <begin position="21"/>
        <end position="39"/>
    </location>
</feature>